<dbReference type="PANTHER" id="PTHR11076:SF34">
    <property type="entry name" value="PROTEIN UMUC"/>
    <property type="match status" value="1"/>
</dbReference>
<reference evidence="7" key="2">
    <citation type="submission" date="2020-09" db="EMBL/GenBank/DDBJ databases">
        <authorList>
            <person name="Sun Q."/>
            <person name="Kim S."/>
        </authorList>
    </citation>
    <scope>NUCLEOTIDE SEQUENCE</scope>
    <source>
        <strain evidence="7">KCTC 32296</strain>
    </source>
</reference>
<comment type="subunit">
    <text evidence="2">Monomer.</text>
</comment>
<evidence type="ECO:0000256" key="3">
    <source>
        <dbReference type="ARBA" id="ARBA00012417"/>
    </source>
</evidence>
<evidence type="ECO:0000256" key="4">
    <source>
        <dbReference type="ARBA" id="ARBA00025589"/>
    </source>
</evidence>
<comment type="caution">
    <text evidence="7">The sequence shown here is derived from an EMBL/GenBank/DDBJ whole genome shotgun (WGS) entry which is preliminary data.</text>
</comment>
<dbReference type="InterPro" id="IPR043128">
    <property type="entry name" value="Rev_trsase/Diguanyl_cyclase"/>
</dbReference>
<dbReference type="Pfam" id="PF11799">
    <property type="entry name" value="IMS_C"/>
    <property type="match status" value="1"/>
</dbReference>
<evidence type="ECO:0000256" key="1">
    <source>
        <dbReference type="ARBA" id="ARBA00010945"/>
    </source>
</evidence>
<dbReference type="RefSeq" id="WP_189486087.1">
    <property type="nucleotide sequence ID" value="NZ_BMZB01000002.1"/>
</dbReference>
<dbReference type="InterPro" id="IPR043502">
    <property type="entry name" value="DNA/RNA_pol_sf"/>
</dbReference>
<dbReference type="CDD" id="cd00424">
    <property type="entry name" value="PolY"/>
    <property type="match status" value="1"/>
</dbReference>
<dbReference type="Proteomes" id="UP000662572">
    <property type="component" value="Unassembled WGS sequence"/>
</dbReference>
<dbReference type="Gene3D" id="3.30.70.270">
    <property type="match status" value="1"/>
</dbReference>
<comment type="function">
    <text evidence="4">Poorly processive, error-prone DNA polymerase involved in untargeted mutagenesis. Copies undamaged DNA at stalled replication forks, which arise in vivo from mismatched or misaligned primer ends. These misaligned primers can be extended by PolIV. Exhibits no 3'-5' exonuclease (proofreading) activity. May be involved in translesional synthesis, in conjunction with the beta clamp from PolIII.</text>
</comment>
<dbReference type="PROSITE" id="PS50173">
    <property type="entry name" value="UMUC"/>
    <property type="match status" value="1"/>
</dbReference>
<evidence type="ECO:0000256" key="2">
    <source>
        <dbReference type="ARBA" id="ARBA00011245"/>
    </source>
</evidence>
<evidence type="ECO:0000256" key="5">
    <source>
        <dbReference type="ARBA" id="ARBA00049244"/>
    </source>
</evidence>
<dbReference type="GO" id="GO:0003887">
    <property type="term" value="F:DNA-directed DNA polymerase activity"/>
    <property type="evidence" value="ECO:0007669"/>
    <property type="project" value="TreeGrafter"/>
</dbReference>
<dbReference type="InterPro" id="IPR017961">
    <property type="entry name" value="DNA_pol_Y-fam_little_finger"/>
</dbReference>
<dbReference type="EMBL" id="BMZB01000002">
    <property type="protein sequence ID" value="GGZ31930.1"/>
    <property type="molecule type" value="Genomic_DNA"/>
</dbReference>
<sequence>MRKPIRPERLYLDFDGFFASCEQFRHPHLRGKPVGVIPMKTGSSCVIACSREAKAMGVKNVMPINEVYKKCPDIVLWPQDPDLYRRAHNEMISEINMVVPVDAVKSIDEMTCRLDPSQQFNPLAVGKEIKRRLYKVVGPWIECSIGYGANRLLAKMACKDSKPTGNLVWAPEDTFNILINKRLDDVPGIAAGIKKRLFAARIWDMEALMNLTPNQLRGIWGGVSGIRMWHALHGYDIQAEPTKRGMYGHSRILPPSHRTLEQARPISRMLLIKAIRRMRRDNWRANRLTLGMYCISSYGDCGWSKSINMAGYADYVGILERVEDLWRVARQEVDPRLSVFRVDVNLSELKPIDVRQLDMIEDDDAKRRELEGLSDALDHLTRKYGATVVTPGLWVPPPGDHAGAKISYTRIPRREDFN</sequence>
<proteinExistence type="inferred from homology"/>
<dbReference type="GO" id="GO:0003684">
    <property type="term" value="F:damaged DNA binding"/>
    <property type="evidence" value="ECO:0007669"/>
    <property type="project" value="InterPro"/>
</dbReference>
<comment type="catalytic activity">
    <reaction evidence="5">
        <text>DNA(n) + a 2'-deoxyribonucleoside 5'-triphosphate = DNA(n+1) + diphosphate</text>
        <dbReference type="Rhea" id="RHEA:22508"/>
        <dbReference type="Rhea" id="RHEA-COMP:17339"/>
        <dbReference type="Rhea" id="RHEA-COMP:17340"/>
        <dbReference type="ChEBI" id="CHEBI:33019"/>
        <dbReference type="ChEBI" id="CHEBI:61560"/>
        <dbReference type="ChEBI" id="CHEBI:173112"/>
        <dbReference type="EC" id="2.7.7.7"/>
    </reaction>
</comment>
<dbReference type="InterPro" id="IPR050116">
    <property type="entry name" value="DNA_polymerase-Y"/>
</dbReference>
<reference evidence="7" key="1">
    <citation type="journal article" date="2014" name="Int. J. Syst. Evol. Microbiol.">
        <title>Complete genome sequence of Corynebacterium casei LMG S-19264T (=DSM 44701T), isolated from a smear-ripened cheese.</title>
        <authorList>
            <consortium name="US DOE Joint Genome Institute (JGI-PGF)"/>
            <person name="Walter F."/>
            <person name="Albersmeier A."/>
            <person name="Kalinowski J."/>
            <person name="Ruckert C."/>
        </authorList>
    </citation>
    <scope>NUCLEOTIDE SEQUENCE</scope>
    <source>
        <strain evidence="7">KCTC 32296</strain>
    </source>
</reference>
<organism evidence="7 8">
    <name type="scientific">Asticcacaulis endophyticus</name>
    <dbReference type="NCBI Taxonomy" id="1395890"/>
    <lineage>
        <taxon>Bacteria</taxon>
        <taxon>Pseudomonadati</taxon>
        <taxon>Pseudomonadota</taxon>
        <taxon>Alphaproteobacteria</taxon>
        <taxon>Caulobacterales</taxon>
        <taxon>Caulobacteraceae</taxon>
        <taxon>Asticcacaulis</taxon>
    </lineage>
</organism>
<dbReference type="GO" id="GO:0009432">
    <property type="term" value="P:SOS response"/>
    <property type="evidence" value="ECO:0007669"/>
    <property type="project" value="TreeGrafter"/>
</dbReference>
<dbReference type="InterPro" id="IPR001126">
    <property type="entry name" value="UmuC"/>
</dbReference>
<dbReference type="EC" id="2.7.7.7" evidence="3"/>
<dbReference type="GO" id="GO:0042276">
    <property type="term" value="P:error-prone translesion synthesis"/>
    <property type="evidence" value="ECO:0007669"/>
    <property type="project" value="TreeGrafter"/>
</dbReference>
<name>A0A918Q2V3_9CAUL</name>
<comment type="similarity">
    <text evidence="1">Belongs to the DNA polymerase type-Y family.</text>
</comment>
<accession>A0A918Q2V3</accession>
<evidence type="ECO:0000313" key="8">
    <source>
        <dbReference type="Proteomes" id="UP000662572"/>
    </source>
</evidence>
<dbReference type="Pfam" id="PF00817">
    <property type="entry name" value="IMS"/>
    <property type="match status" value="1"/>
</dbReference>
<evidence type="ECO:0000313" key="7">
    <source>
        <dbReference type="EMBL" id="GGZ31930.1"/>
    </source>
</evidence>
<evidence type="ECO:0000259" key="6">
    <source>
        <dbReference type="PROSITE" id="PS50173"/>
    </source>
</evidence>
<protein>
    <recommendedName>
        <fullName evidence="3">DNA-directed DNA polymerase</fullName>
        <ecNumber evidence="3">2.7.7.7</ecNumber>
    </recommendedName>
</protein>
<gene>
    <name evidence="7" type="primary">dinB1</name>
    <name evidence="7" type="ORF">GCM10011273_17430</name>
</gene>
<dbReference type="SUPFAM" id="SSF56672">
    <property type="entry name" value="DNA/RNA polymerases"/>
    <property type="match status" value="1"/>
</dbReference>
<dbReference type="GO" id="GO:0005829">
    <property type="term" value="C:cytosol"/>
    <property type="evidence" value="ECO:0007669"/>
    <property type="project" value="TreeGrafter"/>
</dbReference>
<dbReference type="Gene3D" id="3.40.1170.60">
    <property type="match status" value="1"/>
</dbReference>
<dbReference type="GO" id="GO:0006281">
    <property type="term" value="P:DNA repair"/>
    <property type="evidence" value="ECO:0007669"/>
    <property type="project" value="InterPro"/>
</dbReference>
<dbReference type="AlphaFoldDB" id="A0A918Q2V3"/>
<feature type="domain" description="UmuC" evidence="6">
    <location>
        <begin position="9"/>
        <end position="190"/>
    </location>
</feature>
<dbReference type="PANTHER" id="PTHR11076">
    <property type="entry name" value="DNA REPAIR POLYMERASE UMUC / TRANSFERASE FAMILY MEMBER"/>
    <property type="match status" value="1"/>
</dbReference>
<keyword evidence="8" id="KW-1185">Reference proteome</keyword>